<evidence type="ECO:0000256" key="3">
    <source>
        <dbReference type="ARBA" id="ARBA00022741"/>
    </source>
</evidence>
<dbReference type="NCBIfam" id="TIGR00233">
    <property type="entry name" value="trpS"/>
    <property type="match status" value="1"/>
</dbReference>
<gene>
    <name evidence="8" type="primary">trpS</name>
    <name evidence="10" type="ORF">A2934_01995</name>
</gene>
<dbReference type="GO" id="GO:0004830">
    <property type="term" value="F:tryptophan-tRNA ligase activity"/>
    <property type="evidence" value="ECO:0007669"/>
    <property type="project" value="UniProtKB-UniRule"/>
</dbReference>
<dbReference type="GO" id="GO:0005524">
    <property type="term" value="F:ATP binding"/>
    <property type="evidence" value="ECO:0007669"/>
    <property type="project" value="UniProtKB-UniRule"/>
</dbReference>
<feature type="binding site" evidence="8">
    <location>
        <begin position="19"/>
        <end position="20"/>
    </location>
    <ligand>
        <name>ATP</name>
        <dbReference type="ChEBI" id="CHEBI:30616"/>
    </ligand>
</feature>
<evidence type="ECO:0000256" key="2">
    <source>
        <dbReference type="ARBA" id="ARBA00022598"/>
    </source>
</evidence>
<protein>
    <recommendedName>
        <fullName evidence="8">Tryptophan--tRNA ligase</fullName>
        <ecNumber evidence="8">6.1.1.2</ecNumber>
    </recommendedName>
    <alternativeName>
        <fullName evidence="8">Tryptophanyl-tRNA synthetase</fullName>
        <shortName evidence="8">TrpRS</shortName>
    </alternativeName>
</protein>
<dbReference type="InterPro" id="IPR024109">
    <property type="entry name" value="Trp-tRNA-ligase_bac-type"/>
</dbReference>
<comment type="similarity">
    <text evidence="1 8 9">Belongs to the class-I aminoacyl-tRNA synthetase family.</text>
</comment>
<evidence type="ECO:0000256" key="6">
    <source>
        <dbReference type="ARBA" id="ARBA00023146"/>
    </source>
</evidence>
<dbReference type="Proteomes" id="UP000177982">
    <property type="component" value="Unassembled WGS sequence"/>
</dbReference>
<dbReference type="InterPro" id="IPR050203">
    <property type="entry name" value="Trp-tRNA_synthetase"/>
</dbReference>
<evidence type="ECO:0000256" key="8">
    <source>
        <dbReference type="HAMAP-Rule" id="MF_00140"/>
    </source>
</evidence>
<dbReference type="FunFam" id="1.10.240.10:FF:000002">
    <property type="entry name" value="Tryptophan--tRNA ligase"/>
    <property type="match status" value="1"/>
</dbReference>
<dbReference type="SUPFAM" id="SSF52374">
    <property type="entry name" value="Nucleotidylyl transferase"/>
    <property type="match status" value="1"/>
</dbReference>
<feature type="binding site" evidence="8">
    <location>
        <begin position="197"/>
        <end position="201"/>
    </location>
    <ligand>
        <name>ATP</name>
        <dbReference type="ChEBI" id="CHEBI:30616"/>
    </ligand>
</feature>
<accession>A0A1G2L5S6</accession>
<evidence type="ECO:0000256" key="5">
    <source>
        <dbReference type="ARBA" id="ARBA00022917"/>
    </source>
</evidence>
<organism evidence="10 11">
    <name type="scientific">Candidatus Sungbacteria bacterium RIFCSPLOWO2_01_FULL_47_10</name>
    <dbReference type="NCBI Taxonomy" id="1802276"/>
    <lineage>
        <taxon>Bacteria</taxon>
        <taxon>Candidatus Sungiibacteriota</taxon>
    </lineage>
</organism>
<reference evidence="10 11" key="1">
    <citation type="journal article" date="2016" name="Nat. Commun.">
        <title>Thousands of microbial genomes shed light on interconnected biogeochemical processes in an aquifer system.</title>
        <authorList>
            <person name="Anantharaman K."/>
            <person name="Brown C.T."/>
            <person name="Hug L.A."/>
            <person name="Sharon I."/>
            <person name="Castelle C.J."/>
            <person name="Probst A.J."/>
            <person name="Thomas B.C."/>
            <person name="Singh A."/>
            <person name="Wilkins M.J."/>
            <person name="Karaoz U."/>
            <person name="Brodie E.L."/>
            <person name="Williams K.H."/>
            <person name="Hubbard S.S."/>
            <person name="Banfield J.F."/>
        </authorList>
    </citation>
    <scope>NUCLEOTIDE SEQUENCE [LARGE SCALE GENOMIC DNA]</scope>
</reference>
<evidence type="ECO:0000256" key="7">
    <source>
        <dbReference type="ARBA" id="ARBA00049929"/>
    </source>
</evidence>
<evidence type="ECO:0000256" key="1">
    <source>
        <dbReference type="ARBA" id="ARBA00005594"/>
    </source>
</evidence>
<keyword evidence="2 8" id="KW-0436">Ligase</keyword>
<dbReference type="PANTHER" id="PTHR43766">
    <property type="entry name" value="TRYPTOPHAN--TRNA LIGASE, MITOCHONDRIAL"/>
    <property type="match status" value="1"/>
</dbReference>
<comment type="function">
    <text evidence="8">Catalyzes the attachment of tryptophan to tRNA(Trp).</text>
</comment>
<keyword evidence="8" id="KW-0963">Cytoplasm</keyword>
<dbReference type="EMBL" id="MHQO01000037">
    <property type="protein sequence ID" value="OHA06161.1"/>
    <property type="molecule type" value="Genomic_DNA"/>
</dbReference>
<evidence type="ECO:0000313" key="10">
    <source>
        <dbReference type="EMBL" id="OHA06161.1"/>
    </source>
</evidence>
<dbReference type="PROSITE" id="PS00178">
    <property type="entry name" value="AA_TRNA_LIGASE_I"/>
    <property type="match status" value="1"/>
</dbReference>
<name>A0A1G2L5S6_9BACT</name>
<dbReference type="PRINTS" id="PR01039">
    <property type="entry name" value="TRNASYNTHTRP"/>
</dbReference>
<dbReference type="AlphaFoldDB" id="A0A1G2L5S6"/>
<comment type="catalytic activity">
    <reaction evidence="7 8">
        <text>tRNA(Trp) + L-tryptophan + ATP = L-tryptophyl-tRNA(Trp) + AMP + diphosphate + H(+)</text>
        <dbReference type="Rhea" id="RHEA:24080"/>
        <dbReference type="Rhea" id="RHEA-COMP:9671"/>
        <dbReference type="Rhea" id="RHEA-COMP:9705"/>
        <dbReference type="ChEBI" id="CHEBI:15378"/>
        <dbReference type="ChEBI" id="CHEBI:30616"/>
        <dbReference type="ChEBI" id="CHEBI:33019"/>
        <dbReference type="ChEBI" id="CHEBI:57912"/>
        <dbReference type="ChEBI" id="CHEBI:78442"/>
        <dbReference type="ChEBI" id="CHEBI:78535"/>
        <dbReference type="ChEBI" id="CHEBI:456215"/>
        <dbReference type="EC" id="6.1.1.2"/>
    </reaction>
</comment>
<evidence type="ECO:0000256" key="4">
    <source>
        <dbReference type="ARBA" id="ARBA00022840"/>
    </source>
</evidence>
<proteinExistence type="inferred from homology"/>
<keyword evidence="4 8" id="KW-0067">ATP-binding</keyword>
<sequence length="332" mass="37428">MTRQRIFSGIQPSGNLHIGNYLGAIQQFVGLQETTDAIFCIVDLHAITVPQDPEELRKKTLEVAMIYLACGIDPKKSIMFVQSHNHDHAELAWILNTLTPLGELERMTQFKEKRQSAEKRRGVLSGLLNYPTLMAADILLYQTDVVPVGEDQKQHVELTRSIAERFNNRFGDTFMLPKEMLNKSAERIMGLDDPSKKMSKSAKSANNYIALLDSPDEILRKIKTAMTDSGSEIRFDKKAKSAVSNLLAVYHAFSKESIKNLENRYAGKGYAEFKKDLGEIIIAKLEPIQNRFRELEKNSDEVMKIIREGAERSGAISQKTLSEVKQKIGLIA</sequence>
<keyword evidence="5 8" id="KW-0648">Protein biosynthesis</keyword>
<evidence type="ECO:0000256" key="9">
    <source>
        <dbReference type="RuleBase" id="RU363036"/>
    </source>
</evidence>
<dbReference type="GO" id="GO:0006436">
    <property type="term" value="P:tryptophanyl-tRNA aminoacylation"/>
    <property type="evidence" value="ECO:0007669"/>
    <property type="project" value="UniProtKB-UniRule"/>
</dbReference>
<dbReference type="PANTHER" id="PTHR43766:SF1">
    <property type="entry name" value="TRYPTOPHAN--TRNA LIGASE, MITOCHONDRIAL"/>
    <property type="match status" value="1"/>
</dbReference>
<comment type="caution">
    <text evidence="10">The sequence shown here is derived from an EMBL/GenBank/DDBJ whole genome shotgun (WGS) entry which is preliminary data.</text>
</comment>
<dbReference type="CDD" id="cd00806">
    <property type="entry name" value="TrpRS_core"/>
    <property type="match status" value="1"/>
</dbReference>
<feature type="binding site" evidence="8">
    <location>
        <begin position="149"/>
        <end position="151"/>
    </location>
    <ligand>
        <name>ATP</name>
        <dbReference type="ChEBI" id="CHEBI:30616"/>
    </ligand>
</feature>
<keyword evidence="6 8" id="KW-0030">Aminoacyl-tRNA synthetase</keyword>
<feature type="short sequence motif" description="'HIGH' region" evidence="8">
    <location>
        <begin position="12"/>
        <end position="20"/>
    </location>
</feature>
<keyword evidence="3 8" id="KW-0547">Nucleotide-binding</keyword>
<dbReference type="Gene3D" id="1.10.240.10">
    <property type="entry name" value="Tyrosyl-Transfer RNA Synthetase"/>
    <property type="match status" value="1"/>
</dbReference>
<dbReference type="InterPro" id="IPR014729">
    <property type="entry name" value="Rossmann-like_a/b/a_fold"/>
</dbReference>
<dbReference type="InterPro" id="IPR002306">
    <property type="entry name" value="Trp-tRNA-ligase"/>
</dbReference>
<dbReference type="Pfam" id="PF00579">
    <property type="entry name" value="tRNA-synt_1b"/>
    <property type="match status" value="1"/>
</dbReference>
<evidence type="ECO:0000313" key="11">
    <source>
        <dbReference type="Proteomes" id="UP000177982"/>
    </source>
</evidence>
<feature type="binding site" evidence="8">
    <location>
        <position position="188"/>
    </location>
    <ligand>
        <name>ATP</name>
        <dbReference type="ChEBI" id="CHEBI:30616"/>
    </ligand>
</feature>
<dbReference type="GO" id="GO:0005829">
    <property type="term" value="C:cytosol"/>
    <property type="evidence" value="ECO:0007669"/>
    <property type="project" value="TreeGrafter"/>
</dbReference>
<dbReference type="InterPro" id="IPR001412">
    <property type="entry name" value="aa-tRNA-synth_I_CS"/>
</dbReference>
<dbReference type="Gene3D" id="3.40.50.620">
    <property type="entry name" value="HUPs"/>
    <property type="match status" value="1"/>
</dbReference>
<comment type="subunit">
    <text evidence="8">Homodimer.</text>
</comment>
<dbReference type="HAMAP" id="MF_00140_B">
    <property type="entry name" value="Trp_tRNA_synth_B"/>
    <property type="match status" value="1"/>
</dbReference>
<dbReference type="InterPro" id="IPR002305">
    <property type="entry name" value="aa-tRNA-synth_Ic"/>
</dbReference>
<feature type="binding site" evidence="8">
    <location>
        <position position="137"/>
    </location>
    <ligand>
        <name>L-tryptophan</name>
        <dbReference type="ChEBI" id="CHEBI:57912"/>
    </ligand>
</feature>
<dbReference type="EC" id="6.1.1.2" evidence="8"/>
<feature type="short sequence motif" description="'KMSKS' region" evidence="8">
    <location>
        <begin position="197"/>
        <end position="201"/>
    </location>
</feature>
<feature type="binding site" evidence="8">
    <location>
        <begin position="11"/>
        <end position="13"/>
    </location>
    <ligand>
        <name>ATP</name>
        <dbReference type="ChEBI" id="CHEBI:30616"/>
    </ligand>
</feature>
<comment type="subcellular location">
    <subcellularLocation>
        <location evidence="8">Cytoplasm</location>
    </subcellularLocation>
</comment>